<keyword evidence="3 6" id="KW-0812">Transmembrane</keyword>
<evidence type="ECO:0000313" key="9">
    <source>
        <dbReference type="WBParaSite" id="HNAJ_0000137901-mRNA-1"/>
    </source>
</evidence>
<dbReference type="WBParaSite" id="HNAJ_0000137901-mRNA-1">
    <property type="protein sequence ID" value="HNAJ_0000137901-mRNA-1"/>
    <property type="gene ID" value="HNAJ_0000137901"/>
</dbReference>
<feature type="transmembrane region" description="Helical" evidence="6">
    <location>
        <begin position="61"/>
        <end position="80"/>
    </location>
</feature>
<evidence type="ECO:0000256" key="2">
    <source>
        <dbReference type="ARBA" id="ARBA00006679"/>
    </source>
</evidence>
<keyword evidence="8" id="KW-1185">Reference proteome</keyword>
<dbReference type="AlphaFoldDB" id="A0A0R3T322"/>
<protein>
    <submittedName>
        <fullName evidence="9">Transmembrane protein 35A</fullName>
    </submittedName>
</protein>
<reference evidence="7 8" key="2">
    <citation type="submission" date="2018-11" db="EMBL/GenBank/DDBJ databases">
        <authorList>
            <consortium name="Pathogen Informatics"/>
        </authorList>
    </citation>
    <scope>NUCLEOTIDE SEQUENCE [LARGE SCALE GENOMIC DNA]</scope>
</reference>
<dbReference type="PANTHER" id="PTHR13163">
    <property type="entry name" value="SPINAL CORD EXPRESSION PROTEIN 4"/>
    <property type="match status" value="1"/>
</dbReference>
<dbReference type="STRING" id="102285.A0A0R3T322"/>
<organism evidence="9">
    <name type="scientific">Rodentolepis nana</name>
    <name type="common">Dwarf tapeworm</name>
    <name type="synonym">Hymenolepis nana</name>
    <dbReference type="NCBI Taxonomy" id="102285"/>
    <lineage>
        <taxon>Eukaryota</taxon>
        <taxon>Metazoa</taxon>
        <taxon>Spiralia</taxon>
        <taxon>Lophotrochozoa</taxon>
        <taxon>Platyhelminthes</taxon>
        <taxon>Cestoda</taxon>
        <taxon>Eucestoda</taxon>
        <taxon>Cyclophyllidea</taxon>
        <taxon>Hymenolepididae</taxon>
        <taxon>Rodentolepis</taxon>
    </lineage>
</organism>
<keyword evidence="4 6" id="KW-1133">Transmembrane helix</keyword>
<evidence type="ECO:0000256" key="6">
    <source>
        <dbReference type="SAM" id="Phobius"/>
    </source>
</evidence>
<evidence type="ECO:0000256" key="4">
    <source>
        <dbReference type="ARBA" id="ARBA00022989"/>
    </source>
</evidence>
<dbReference type="PANTHER" id="PTHR13163:SF2">
    <property type="entry name" value="TRANSMEMBRANE PROTEIN 35B"/>
    <property type="match status" value="1"/>
</dbReference>
<gene>
    <name evidence="7" type="ORF">HNAJ_LOCUS1378</name>
</gene>
<reference evidence="9" key="1">
    <citation type="submission" date="2017-02" db="UniProtKB">
        <authorList>
            <consortium name="WormBaseParasite"/>
        </authorList>
    </citation>
    <scope>IDENTIFICATION</scope>
</reference>
<dbReference type="InterPro" id="IPR040399">
    <property type="entry name" value="TMEM35A/B"/>
</dbReference>
<keyword evidence="5 6" id="KW-0472">Membrane</keyword>
<evidence type="ECO:0000256" key="3">
    <source>
        <dbReference type="ARBA" id="ARBA00022692"/>
    </source>
</evidence>
<dbReference type="Proteomes" id="UP000278807">
    <property type="component" value="Unassembled WGS sequence"/>
</dbReference>
<evidence type="ECO:0000256" key="5">
    <source>
        <dbReference type="ARBA" id="ARBA00023136"/>
    </source>
</evidence>
<dbReference type="GO" id="GO:0016020">
    <property type="term" value="C:membrane"/>
    <property type="evidence" value="ECO:0007669"/>
    <property type="project" value="UniProtKB-SubCell"/>
</dbReference>
<evidence type="ECO:0000313" key="7">
    <source>
        <dbReference type="EMBL" id="VDN97237.1"/>
    </source>
</evidence>
<dbReference type="EMBL" id="UZAE01000525">
    <property type="protein sequence ID" value="VDN97237.1"/>
    <property type="molecule type" value="Genomic_DNA"/>
</dbReference>
<sequence>MASRIGAQVSSVVLGVLFIASGSFKTIRFNSSLYRELLKAFKIFSDVSPIRVLGFKPNPQIYMQTSGVLELIFGTALAAGTIRSQNISCMGLMCMMFLTSYCHIVLGDVSSAAVPIGYLFLIYWLRSSLKKSQEERYQS</sequence>
<feature type="transmembrane region" description="Helical" evidence="6">
    <location>
        <begin position="112"/>
        <end position="129"/>
    </location>
</feature>
<evidence type="ECO:0000256" key="1">
    <source>
        <dbReference type="ARBA" id="ARBA00004141"/>
    </source>
</evidence>
<name>A0A0R3T322_RODNA</name>
<dbReference type="OrthoDB" id="432685at2759"/>
<proteinExistence type="inferred from homology"/>
<comment type="similarity">
    <text evidence="2">Belongs to the DoxX family.</text>
</comment>
<evidence type="ECO:0000313" key="8">
    <source>
        <dbReference type="Proteomes" id="UP000278807"/>
    </source>
</evidence>
<accession>A0A0R3T322</accession>
<comment type="subcellular location">
    <subcellularLocation>
        <location evidence="1">Membrane</location>
        <topology evidence="1">Multi-pass membrane protein</topology>
    </subcellularLocation>
</comment>